<dbReference type="SUPFAM" id="SSF82754">
    <property type="entry name" value="C-terminal, gelsolin-like domain of Sec23/24"/>
    <property type="match status" value="1"/>
</dbReference>
<dbReference type="Gene3D" id="3.40.50.410">
    <property type="entry name" value="von Willebrand factor, type A domain"/>
    <property type="match status" value="1"/>
</dbReference>
<dbReference type="Gene3D" id="1.20.120.730">
    <property type="entry name" value="Sec23/Sec24 helical domain"/>
    <property type="match status" value="1"/>
</dbReference>
<dbReference type="InterPro" id="IPR037550">
    <property type="entry name" value="Sec23_C"/>
</dbReference>
<dbReference type="InterPro" id="IPR006900">
    <property type="entry name" value="Sec23/24_helical_dom"/>
</dbReference>
<dbReference type="SUPFAM" id="SSF53300">
    <property type="entry name" value="vWA-like"/>
    <property type="match status" value="1"/>
</dbReference>
<evidence type="ECO:0000313" key="18">
    <source>
        <dbReference type="Proteomes" id="UP001141552"/>
    </source>
</evidence>
<dbReference type="PANTHER" id="PTHR11141:SF0">
    <property type="entry name" value="PROTEIN TRANSPORT PROTEIN SEC23"/>
    <property type="match status" value="1"/>
</dbReference>
<evidence type="ECO:0000259" key="16">
    <source>
        <dbReference type="Pfam" id="PF08033"/>
    </source>
</evidence>
<dbReference type="Pfam" id="PF08033">
    <property type="entry name" value="Sec23_BS"/>
    <property type="match status" value="1"/>
</dbReference>
<dbReference type="InterPro" id="IPR007123">
    <property type="entry name" value="Gelsolin-like_dom"/>
</dbReference>
<keyword evidence="2 11" id="KW-0813">Transport</keyword>
<dbReference type="Pfam" id="PF04811">
    <property type="entry name" value="Sec23_trunk"/>
    <property type="match status" value="1"/>
</dbReference>
<feature type="domain" description="Sec23/Sec24 beta-sandwich" evidence="16">
    <location>
        <begin position="424"/>
        <end position="528"/>
    </location>
</feature>
<dbReference type="SUPFAM" id="SSF82919">
    <property type="entry name" value="Zn-finger domain of Sec23/24"/>
    <property type="match status" value="1"/>
</dbReference>
<keyword evidence="6 11" id="KW-0931">ER-Golgi transport</keyword>
<keyword evidence="7 11" id="KW-0653">Protein transport</keyword>
<accession>A0A9Q0FCE3</accession>
<dbReference type="InterPro" id="IPR012990">
    <property type="entry name" value="Beta-sandwich_Sec23_24"/>
</dbReference>
<organism evidence="17 18">
    <name type="scientific">Turnera subulata</name>
    <dbReference type="NCBI Taxonomy" id="218843"/>
    <lineage>
        <taxon>Eukaryota</taxon>
        <taxon>Viridiplantae</taxon>
        <taxon>Streptophyta</taxon>
        <taxon>Embryophyta</taxon>
        <taxon>Tracheophyta</taxon>
        <taxon>Spermatophyta</taxon>
        <taxon>Magnoliopsida</taxon>
        <taxon>eudicotyledons</taxon>
        <taxon>Gunneridae</taxon>
        <taxon>Pentapetalae</taxon>
        <taxon>rosids</taxon>
        <taxon>fabids</taxon>
        <taxon>Malpighiales</taxon>
        <taxon>Passifloraceae</taxon>
        <taxon>Turnera</taxon>
    </lineage>
</organism>
<dbReference type="InterPro" id="IPR036180">
    <property type="entry name" value="Gelsolin-like_dom_sf"/>
</dbReference>
<dbReference type="FunFam" id="2.30.30.380:FF:000001">
    <property type="entry name" value="Protein transport protein SEC23"/>
    <property type="match status" value="1"/>
</dbReference>
<dbReference type="InterPro" id="IPR037364">
    <property type="entry name" value="Sec23"/>
</dbReference>
<dbReference type="GO" id="GO:0005789">
    <property type="term" value="C:endoplasmic reticulum membrane"/>
    <property type="evidence" value="ECO:0007669"/>
    <property type="project" value="UniProtKB-SubCell"/>
</dbReference>
<comment type="similarity">
    <text evidence="1 11">Belongs to the SEC23/SEC24 family. SEC23 subfamily.</text>
</comment>
<sequence>MSEMANTDPEGLDGVRMTWNLWPRTKVEASKCVIPLAVSISPIRHHPDIPVLPYPPLRCKTCTICLNCYARVDFTAKIWICPFCYQRNHFPPHYSMISETNLPAELYPQYTTVEHALPATPSAASAAAGGDPHVSPPPVFVFVLDTCMIEEEFALVKSAVKRAIGMLPEKALVGFVSFGTQAQVHELGFSDMSKVYVFRGSKEVSKDQIMEQLGLGRTAMGRGHPHPAAAAAAGYPQQQMQNGFKSSGVTRFLLPASQCEFTLDLILDELQTDQWPVPPGSRASRCTGVALSVAAGLLGGCLPGTGARIIALVGGPCTEGPGTIVSKDLSDPVRSHKDLDKDAAPYFKKAVKFYDNLAKQLVSQGHVLDLFASALDQVGVAEMKVAVERTGGLVVLSESFGHSVFKDSFKRVFEKGEQALGLCFNGTLEINCSKDIKIQGIIGPCTSMEKKGPNVADTVVGEGNTMAWKMCGLDRSTCLTVFFDLSSSERSNAPATVNPQLYLQFMTSYQNPEGQTLLRVTTVTRRWVDSSVSSEELVQGFDQETAAVVMARLTSLKMEAEEGFDATRWLDRNLIRLCSKFGDYRKDDPSSFTLNPQFSLFPQFMFNLRRSQFVQVFNNSPDETAYFRMLLNRENITNAAVMIQPSLISYSFNSLPQPALLDVASIAADRILLLDSYFSVVVFHGMTIAQWRNMGYQNQPEHQAFAQLLQAPQDDAQAIIRDRFPVPRLVVCDQHGSQARFLLAKLNPSATYNNTSELAAGSDVIFTDDVSLQVFFDHLQKLAVQS</sequence>
<dbReference type="Pfam" id="PF04810">
    <property type="entry name" value="zf-Sec23_Sec24"/>
    <property type="match status" value="1"/>
</dbReference>
<keyword evidence="5 11" id="KW-0862">Zinc</keyword>
<dbReference type="FunFam" id="3.40.20.10:FF:000014">
    <property type="entry name" value="Protein transport protein SEC23"/>
    <property type="match status" value="1"/>
</dbReference>
<keyword evidence="11" id="KW-0963">Cytoplasm</keyword>
<evidence type="ECO:0000256" key="9">
    <source>
        <dbReference type="ARBA" id="ARBA00023329"/>
    </source>
</evidence>
<dbReference type="EMBL" id="JAKUCV010006337">
    <property type="protein sequence ID" value="KAJ4827766.1"/>
    <property type="molecule type" value="Genomic_DNA"/>
</dbReference>
<evidence type="ECO:0000256" key="6">
    <source>
        <dbReference type="ARBA" id="ARBA00022892"/>
    </source>
</evidence>
<dbReference type="InterPro" id="IPR006896">
    <property type="entry name" value="Sec23/24_trunk_dom"/>
</dbReference>
<dbReference type="Gene3D" id="2.60.40.1670">
    <property type="entry name" value="beta-sandwich domain of Sec23/24"/>
    <property type="match status" value="1"/>
</dbReference>
<feature type="domain" description="Sec23/Sec24 helical" evidence="15">
    <location>
        <begin position="542"/>
        <end position="639"/>
    </location>
</feature>
<evidence type="ECO:0000256" key="8">
    <source>
        <dbReference type="ARBA" id="ARBA00023136"/>
    </source>
</evidence>
<dbReference type="GO" id="GO:0006886">
    <property type="term" value="P:intracellular protein transport"/>
    <property type="evidence" value="ECO:0007669"/>
    <property type="project" value="InterPro"/>
</dbReference>
<evidence type="ECO:0000256" key="10">
    <source>
        <dbReference type="ARBA" id="ARBA00025471"/>
    </source>
</evidence>
<keyword evidence="18" id="KW-1185">Reference proteome</keyword>
<dbReference type="GO" id="GO:0008270">
    <property type="term" value="F:zinc ion binding"/>
    <property type="evidence" value="ECO:0007669"/>
    <property type="project" value="InterPro"/>
</dbReference>
<dbReference type="GO" id="GO:0070971">
    <property type="term" value="C:endoplasmic reticulum exit site"/>
    <property type="evidence" value="ECO:0007669"/>
    <property type="project" value="TreeGrafter"/>
</dbReference>
<dbReference type="FunFam" id="1.20.120.730:FF:000005">
    <property type="entry name" value="Protein transport protein SEC23"/>
    <property type="match status" value="1"/>
</dbReference>
<protein>
    <recommendedName>
        <fullName evidence="11">Protein transport protein SEC23</fullName>
    </recommendedName>
</protein>
<feature type="domain" description="Gelsolin-like" evidence="12">
    <location>
        <begin position="654"/>
        <end position="742"/>
    </location>
</feature>
<dbReference type="CDD" id="cd11287">
    <property type="entry name" value="Sec23_C"/>
    <property type="match status" value="1"/>
</dbReference>
<dbReference type="Pfam" id="PF00626">
    <property type="entry name" value="Gelsolin"/>
    <property type="match status" value="1"/>
</dbReference>
<feature type="domain" description="Sec23/Sec24 trunk" evidence="14">
    <location>
        <begin position="136"/>
        <end position="413"/>
    </location>
</feature>
<comment type="subcellular location">
    <subcellularLocation>
        <location evidence="11">Cytoplasmic vesicle</location>
        <location evidence="11">COPII-coated vesicle membrane</location>
        <topology evidence="11">Peripheral membrane protein</topology>
        <orientation evidence="11">Cytoplasmic side</orientation>
    </subcellularLocation>
    <subcellularLocation>
        <location evidence="11">Endoplasmic reticulum membrane</location>
        <topology evidence="11">Peripheral membrane protein</topology>
        <orientation evidence="11">Cytoplasmic side</orientation>
    </subcellularLocation>
</comment>
<evidence type="ECO:0000259" key="13">
    <source>
        <dbReference type="Pfam" id="PF04810"/>
    </source>
</evidence>
<comment type="caution">
    <text evidence="17">The sequence shown here is derived from an EMBL/GenBank/DDBJ whole genome shotgun (WGS) entry which is preliminary data.</text>
</comment>
<dbReference type="Proteomes" id="UP001141552">
    <property type="component" value="Unassembled WGS sequence"/>
</dbReference>
<proteinExistence type="inferred from homology"/>
<evidence type="ECO:0000259" key="14">
    <source>
        <dbReference type="Pfam" id="PF04811"/>
    </source>
</evidence>
<comment type="function">
    <text evidence="10 11">Component of the coat protein complex II (COPII) which promotes the formation of transport vesicles from the endoplasmic reticulum (ER). The coat has two main functions, the physical deformation of the endoplasmic reticulum membrane into vesicles and the selection of cargo molecules.</text>
</comment>
<dbReference type="InterPro" id="IPR036174">
    <property type="entry name" value="Znf_Sec23_Sec24_sf"/>
</dbReference>
<evidence type="ECO:0000256" key="2">
    <source>
        <dbReference type="ARBA" id="ARBA00022448"/>
    </source>
</evidence>
<dbReference type="InterPro" id="IPR006895">
    <property type="entry name" value="Znf_Sec23_Sec24"/>
</dbReference>
<dbReference type="SUPFAM" id="SSF81811">
    <property type="entry name" value="Helical domain of Sec23/24"/>
    <property type="match status" value="1"/>
</dbReference>
<evidence type="ECO:0000259" key="15">
    <source>
        <dbReference type="Pfam" id="PF04815"/>
    </source>
</evidence>
<dbReference type="GO" id="GO:0090110">
    <property type="term" value="P:COPII-coated vesicle cargo loading"/>
    <property type="evidence" value="ECO:0007669"/>
    <property type="project" value="TreeGrafter"/>
</dbReference>
<evidence type="ECO:0000256" key="11">
    <source>
        <dbReference type="RuleBase" id="RU365030"/>
    </source>
</evidence>
<keyword evidence="8 11" id="KW-0472">Membrane</keyword>
<reference evidence="17" key="2">
    <citation type="journal article" date="2023" name="Plants (Basel)">
        <title>Annotation of the Turnera subulata (Passifloraceae) Draft Genome Reveals the S-Locus Evolved after the Divergence of Turneroideae from Passifloroideae in a Stepwise Manner.</title>
        <authorList>
            <person name="Henning P.M."/>
            <person name="Roalson E.H."/>
            <person name="Mir W."/>
            <person name="McCubbin A.G."/>
            <person name="Shore J.S."/>
        </authorList>
    </citation>
    <scope>NUCLEOTIDE SEQUENCE</scope>
    <source>
        <strain evidence="17">F60SS</strain>
    </source>
</reference>
<dbReference type="Gene3D" id="2.30.30.380">
    <property type="entry name" value="Zn-finger domain of Sec23/24"/>
    <property type="match status" value="1"/>
</dbReference>
<keyword evidence="9 11" id="KW-0968">Cytoplasmic vesicle</keyword>
<dbReference type="PANTHER" id="PTHR11141">
    <property type="entry name" value="PROTEIN TRANSPORT PROTEIN SEC23"/>
    <property type="match status" value="1"/>
</dbReference>
<dbReference type="InterPro" id="IPR036175">
    <property type="entry name" value="Sec23/24_helical_dom_sf"/>
</dbReference>
<dbReference type="GO" id="GO:0030127">
    <property type="term" value="C:COPII vesicle coat"/>
    <property type="evidence" value="ECO:0007669"/>
    <property type="project" value="InterPro"/>
</dbReference>
<dbReference type="OrthoDB" id="10256289at2759"/>
<evidence type="ECO:0000256" key="4">
    <source>
        <dbReference type="ARBA" id="ARBA00022824"/>
    </source>
</evidence>
<evidence type="ECO:0000313" key="17">
    <source>
        <dbReference type="EMBL" id="KAJ4827766.1"/>
    </source>
</evidence>
<reference evidence="17" key="1">
    <citation type="submission" date="2022-02" db="EMBL/GenBank/DDBJ databases">
        <authorList>
            <person name="Henning P.M."/>
            <person name="McCubbin A.G."/>
            <person name="Shore J.S."/>
        </authorList>
    </citation>
    <scope>NUCLEOTIDE SEQUENCE</scope>
    <source>
        <strain evidence="17">F60SS</strain>
        <tissue evidence="17">Leaves</tissue>
    </source>
</reference>
<evidence type="ECO:0000256" key="7">
    <source>
        <dbReference type="ARBA" id="ARBA00022927"/>
    </source>
</evidence>
<gene>
    <name evidence="17" type="ORF">Tsubulata_020866</name>
</gene>
<dbReference type="Pfam" id="PF04815">
    <property type="entry name" value="Sec23_helical"/>
    <property type="match status" value="1"/>
</dbReference>
<evidence type="ECO:0000256" key="5">
    <source>
        <dbReference type="ARBA" id="ARBA00022833"/>
    </source>
</evidence>
<dbReference type="AlphaFoldDB" id="A0A9Q0FCE3"/>
<dbReference type="InterPro" id="IPR036465">
    <property type="entry name" value="vWFA_dom_sf"/>
</dbReference>
<name>A0A9Q0FCE3_9ROSI</name>
<keyword evidence="3 11" id="KW-0479">Metal-binding</keyword>
<dbReference type="GO" id="GO:0005096">
    <property type="term" value="F:GTPase activator activity"/>
    <property type="evidence" value="ECO:0007669"/>
    <property type="project" value="TreeGrafter"/>
</dbReference>
<evidence type="ECO:0000256" key="3">
    <source>
        <dbReference type="ARBA" id="ARBA00022723"/>
    </source>
</evidence>
<evidence type="ECO:0000259" key="12">
    <source>
        <dbReference type="Pfam" id="PF00626"/>
    </source>
</evidence>
<dbReference type="InterPro" id="IPR029006">
    <property type="entry name" value="ADF-H/Gelsolin-like_dom_sf"/>
</dbReference>
<feature type="domain" description="Zinc finger Sec23/Sec24-type" evidence="13">
    <location>
        <begin position="56"/>
        <end position="94"/>
    </location>
</feature>
<evidence type="ECO:0000256" key="1">
    <source>
        <dbReference type="ARBA" id="ARBA00009210"/>
    </source>
</evidence>
<dbReference type="SUPFAM" id="SSF81995">
    <property type="entry name" value="beta-sandwich domain of Sec23/24"/>
    <property type="match status" value="1"/>
</dbReference>
<dbReference type="Gene3D" id="3.40.20.10">
    <property type="entry name" value="Severin"/>
    <property type="match status" value="1"/>
</dbReference>
<keyword evidence="4 11" id="KW-0256">Endoplasmic reticulum</keyword>